<dbReference type="EMBL" id="JBBYHV010000002">
    <property type="protein sequence ID" value="MEL1251755.1"/>
    <property type="molecule type" value="Genomic_DNA"/>
</dbReference>
<keyword evidence="1" id="KW-0812">Transmembrane</keyword>
<gene>
    <name evidence="2" type="ORF">AAEO60_13850</name>
</gene>
<comment type="caution">
    <text evidence="2">The sequence shown here is derived from an EMBL/GenBank/DDBJ whole genome shotgun (WGS) entry which is preliminary data.</text>
</comment>
<evidence type="ECO:0000256" key="1">
    <source>
        <dbReference type="SAM" id="Phobius"/>
    </source>
</evidence>
<reference evidence="2 3" key="1">
    <citation type="submission" date="2024-04" db="EMBL/GenBank/DDBJ databases">
        <title>Aurantiacibacter sp. DGU6 16S ribosomal RNA gene Genome sequencing and assembly.</title>
        <authorList>
            <person name="Park S."/>
        </authorList>
    </citation>
    <scope>NUCLEOTIDE SEQUENCE [LARGE SCALE GENOMIC DNA]</scope>
    <source>
        <strain evidence="2 3">DGU6</strain>
    </source>
</reference>
<keyword evidence="1" id="KW-1133">Transmembrane helix</keyword>
<protein>
    <submittedName>
        <fullName evidence="2">Uncharacterized protein</fullName>
    </submittedName>
</protein>
<organism evidence="2 3">
    <name type="scientific">Aurantiacibacter gilvus</name>
    <dbReference type="NCBI Taxonomy" id="3139141"/>
    <lineage>
        <taxon>Bacteria</taxon>
        <taxon>Pseudomonadati</taxon>
        <taxon>Pseudomonadota</taxon>
        <taxon>Alphaproteobacteria</taxon>
        <taxon>Sphingomonadales</taxon>
        <taxon>Erythrobacteraceae</taxon>
        <taxon>Aurantiacibacter</taxon>
    </lineage>
</organism>
<dbReference type="RefSeq" id="WP_341674297.1">
    <property type="nucleotide sequence ID" value="NZ_JBBYHV010000002.1"/>
</dbReference>
<dbReference type="Proteomes" id="UP001497045">
    <property type="component" value="Unassembled WGS sequence"/>
</dbReference>
<evidence type="ECO:0000313" key="2">
    <source>
        <dbReference type="EMBL" id="MEL1251755.1"/>
    </source>
</evidence>
<sequence length="115" mass="12586">MATANQAGPHRRGRRLKWLLLPAAVLGAGGWYFRAEIDGFSQAGTGYAAKTACSCRYVGGRALGQCEDDLLPSMWAIWLTEDEAERSVTARIPLIESTTATYDENYGCVLEPWEG</sequence>
<feature type="transmembrane region" description="Helical" evidence="1">
    <location>
        <begin position="16"/>
        <end position="33"/>
    </location>
</feature>
<accession>A0ABU9IHT4</accession>
<proteinExistence type="predicted"/>
<keyword evidence="3" id="KW-1185">Reference proteome</keyword>
<evidence type="ECO:0000313" key="3">
    <source>
        <dbReference type="Proteomes" id="UP001497045"/>
    </source>
</evidence>
<keyword evidence="1" id="KW-0472">Membrane</keyword>
<name>A0ABU9IHT4_9SPHN</name>